<accession>A0AAD2CZ75</accession>
<keyword evidence="4" id="KW-1185">Reference proteome</keyword>
<evidence type="ECO:0000259" key="2">
    <source>
        <dbReference type="PROSITE" id="PS50217"/>
    </source>
</evidence>
<feature type="compositionally biased region" description="Polar residues" evidence="1">
    <location>
        <begin position="32"/>
        <end position="41"/>
    </location>
</feature>
<dbReference type="EMBL" id="CAMPGE010016331">
    <property type="protein sequence ID" value="CAI2374900.1"/>
    <property type="molecule type" value="Genomic_DNA"/>
</dbReference>
<evidence type="ECO:0000313" key="3">
    <source>
        <dbReference type="EMBL" id="CAI2374900.1"/>
    </source>
</evidence>
<dbReference type="PROSITE" id="PS50217">
    <property type="entry name" value="BZIP"/>
    <property type="match status" value="1"/>
</dbReference>
<proteinExistence type="predicted"/>
<dbReference type="Gene3D" id="1.20.5.170">
    <property type="match status" value="1"/>
</dbReference>
<feature type="compositionally biased region" description="Basic residues" evidence="1">
    <location>
        <begin position="1"/>
        <end position="22"/>
    </location>
</feature>
<reference evidence="3" key="1">
    <citation type="submission" date="2023-07" db="EMBL/GenBank/DDBJ databases">
        <authorList>
            <consortium name="AG Swart"/>
            <person name="Singh M."/>
            <person name="Singh A."/>
            <person name="Seah K."/>
            <person name="Emmerich C."/>
        </authorList>
    </citation>
    <scope>NUCLEOTIDE SEQUENCE</scope>
    <source>
        <strain evidence="3">DP1</strain>
    </source>
</reference>
<dbReference type="SUPFAM" id="SSF57959">
    <property type="entry name" value="Leucine zipper domain"/>
    <property type="match status" value="1"/>
</dbReference>
<feature type="region of interest" description="Disordered" evidence="1">
    <location>
        <begin position="1"/>
        <end position="48"/>
    </location>
</feature>
<feature type="domain" description="BZIP" evidence="2">
    <location>
        <begin position="52"/>
        <end position="109"/>
    </location>
</feature>
<dbReference type="PROSITE" id="PS00036">
    <property type="entry name" value="BZIP_BASIC"/>
    <property type="match status" value="1"/>
</dbReference>
<evidence type="ECO:0000313" key="4">
    <source>
        <dbReference type="Proteomes" id="UP001295684"/>
    </source>
</evidence>
<gene>
    <name evidence="3" type="ORF">ECRASSUSDP1_LOCUS16258</name>
</gene>
<dbReference type="Pfam" id="PF00170">
    <property type="entry name" value="bZIP_1"/>
    <property type="match status" value="1"/>
</dbReference>
<protein>
    <recommendedName>
        <fullName evidence="2">BZIP domain-containing protein</fullName>
    </recommendedName>
</protein>
<comment type="caution">
    <text evidence="3">The sequence shown here is derived from an EMBL/GenBank/DDBJ whole genome shotgun (WGS) entry which is preliminary data.</text>
</comment>
<sequence>MLKSSSTRKTKTTRKTSLRKSKKSTDIEVGSHTPSSSQKGSSDYCPESTDIRLKKNRESACRSRLKKKQQISHIQEEYDIMVSENTRIQQNIDCCSKRIEKLEDYNARIRKSIEYMQAQQNLILVILSHQGQAPSLSLEPLQTNLNDLISERRNAAKQEPAQAGSAGGLS</sequence>
<dbReference type="InterPro" id="IPR046347">
    <property type="entry name" value="bZIP_sf"/>
</dbReference>
<evidence type="ECO:0000256" key="1">
    <source>
        <dbReference type="SAM" id="MobiDB-lite"/>
    </source>
</evidence>
<dbReference type="Proteomes" id="UP001295684">
    <property type="component" value="Unassembled WGS sequence"/>
</dbReference>
<name>A0AAD2CZ75_EUPCR</name>
<organism evidence="3 4">
    <name type="scientific">Euplotes crassus</name>
    <dbReference type="NCBI Taxonomy" id="5936"/>
    <lineage>
        <taxon>Eukaryota</taxon>
        <taxon>Sar</taxon>
        <taxon>Alveolata</taxon>
        <taxon>Ciliophora</taxon>
        <taxon>Intramacronucleata</taxon>
        <taxon>Spirotrichea</taxon>
        <taxon>Hypotrichia</taxon>
        <taxon>Euplotida</taxon>
        <taxon>Euplotidae</taxon>
        <taxon>Moneuplotes</taxon>
    </lineage>
</organism>
<dbReference type="InterPro" id="IPR004827">
    <property type="entry name" value="bZIP"/>
</dbReference>
<dbReference type="AlphaFoldDB" id="A0AAD2CZ75"/>
<dbReference type="SMART" id="SM00338">
    <property type="entry name" value="BRLZ"/>
    <property type="match status" value="1"/>
</dbReference>
<dbReference type="GO" id="GO:0003700">
    <property type="term" value="F:DNA-binding transcription factor activity"/>
    <property type="evidence" value="ECO:0007669"/>
    <property type="project" value="InterPro"/>
</dbReference>